<proteinExistence type="predicted"/>
<evidence type="ECO:0000313" key="2">
    <source>
        <dbReference type="Proteomes" id="UP000184260"/>
    </source>
</evidence>
<name>A0A1M7GME8_9FLAO</name>
<reference evidence="2" key="1">
    <citation type="submission" date="2016-11" db="EMBL/GenBank/DDBJ databases">
        <authorList>
            <person name="Varghese N."/>
            <person name="Submissions S."/>
        </authorList>
    </citation>
    <scope>NUCLEOTIDE SEQUENCE [LARGE SCALE GENOMIC DNA]</scope>
    <source>
        <strain evidence="2">DSM 3661</strain>
    </source>
</reference>
<gene>
    <name evidence="1" type="ORF">SAMN05443669_102439</name>
</gene>
<dbReference type="Proteomes" id="UP000184260">
    <property type="component" value="Unassembled WGS sequence"/>
</dbReference>
<dbReference type="AlphaFoldDB" id="A0A1M7GME8"/>
<organism evidence="1 2">
    <name type="scientific">Flavobacterium xanthum</name>
    <dbReference type="NCBI Taxonomy" id="69322"/>
    <lineage>
        <taxon>Bacteria</taxon>
        <taxon>Pseudomonadati</taxon>
        <taxon>Bacteroidota</taxon>
        <taxon>Flavobacteriia</taxon>
        <taxon>Flavobacteriales</taxon>
        <taxon>Flavobacteriaceae</taxon>
        <taxon>Flavobacterium</taxon>
    </lineage>
</organism>
<dbReference type="EMBL" id="FRBU01000024">
    <property type="protein sequence ID" value="SHM17440.1"/>
    <property type="molecule type" value="Genomic_DNA"/>
</dbReference>
<sequence length="79" mass="8901">MLTNTLKVLFKKLKIKIESYKNESTIWEIQKGITNSDGNICSHLLGNLTTYSAAEIGKQTISEIEQLTLPLKIIQGQYC</sequence>
<evidence type="ECO:0000313" key="1">
    <source>
        <dbReference type="EMBL" id="SHM17440.1"/>
    </source>
</evidence>
<dbReference type="STRING" id="69322.SAMN05443669_102439"/>
<keyword evidence="2" id="KW-1185">Reference proteome</keyword>
<protein>
    <submittedName>
        <fullName evidence="1">Uncharacterized protein</fullName>
    </submittedName>
</protein>
<dbReference type="RefSeq" id="WP_317041244.1">
    <property type="nucleotide sequence ID" value="NZ_FRBU01000024.1"/>
</dbReference>
<accession>A0A1M7GME8</accession>